<dbReference type="Gene3D" id="2.40.110.10">
    <property type="entry name" value="Butyryl-CoA Dehydrogenase, subunit A, domain 2"/>
    <property type="match status" value="1"/>
</dbReference>
<evidence type="ECO:0000256" key="5">
    <source>
        <dbReference type="ARBA" id="ARBA00022630"/>
    </source>
</evidence>
<evidence type="ECO:0000313" key="20">
    <source>
        <dbReference type="EMBL" id="SMX65963.1"/>
    </source>
</evidence>
<dbReference type="InterPro" id="IPR037069">
    <property type="entry name" value="AcylCoA_DH/ox_N_sf"/>
</dbReference>
<keyword evidence="8 16" id="KW-0560">Oxidoreductase</keyword>
<dbReference type="GO" id="GO:0005504">
    <property type="term" value="F:fatty acid binding"/>
    <property type="evidence" value="ECO:0007669"/>
    <property type="project" value="TreeGrafter"/>
</dbReference>
<protein>
    <recommendedName>
        <fullName evidence="4">acyl-CoA oxidase</fullName>
        <ecNumber evidence="4">1.3.3.6</ecNumber>
    </recommendedName>
</protein>
<reference evidence="23 24" key="3">
    <citation type="journal article" date="2017" name="Elife">
        <title>Extensive horizontal gene transfer in cheese-associated bacteria.</title>
        <authorList>
            <person name="Bonham K.S."/>
            <person name="Wolfe B.E."/>
            <person name="Dutton R.J."/>
        </authorList>
    </citation>
    <scope>NUCLEOTIDE SEQUENCE [LARGE SCALE GENOMIC DNA]</scope>
    <source>
        <strain evidence="18 23">947_7</strain>
        <strain evidence="17 24">962_8</strain>
    </source>
</reference>
<feature type="domain" description="Acyl-CoA oxidase C-terminal" evidence="12">
    <location>
        <begin position="501"/>
        <end position="628"/>
    </location>
</feature>
<evidence type="ECO:0000256" key="7">
    <source>
        <dbReference type="ARBA" id="ARBA00022832"/>
    </source>
</evidence>
<evidence type="ECO:0000313" key="19">
    <source>
        <dbReference type="EMBL" id="SMX62443.1"/>
    </source>
</evidence>
<dbReference type="Proteomes" id="UP000234300">
    <property type="component" value="Unassembled WGS sequence"/>
</dbReference>
<comment type="subcellular location">
    <subcellularLocation>
        <location evidence="2">Peroxisome</location>
    </subcellularLocation>
</comment>
<keyword evidence="9" id="KW-0443">Lipid metabolism</keyword>
<keyword evidence="7" id="KW-0276">Fatty acid metabolism</keyword>
<dbReference type="OrthoDB" id="1144545at2"/>
<evidence type="ECO:0000313" key="17">
    <source>
        <dbReference type="EMBL" id="PCC43635.1"/>
    </source>
</evidence>
<feature type="domain" description="Acyl-CoA oxidase C-alpha1" evidence="15">
    <location>
        <begin position="277"/>
        <end position="436"/>
    </location>
</feature>
<keyword evidence="10" id="KW-0576">Peroxisome</keyword>
<evidence type="ECO:0000256" key="1">
    <source>
        <dbReference type="ARBA" id="ARBA00001974"/>
    </source>
</evidence>
<evidence type="ECO:0000256" key="6">
    <source>
        <dbReference type="ARBA" id="ARBA00022827"/>
    </source>
</evidence>
<reference evidence="16" key="1">
    <citation type="submission" date="2016-09" db="EMBL/GenBank/DDBJ databases">
        <title>Complete Genome Sequence of Brevibacterium aurantiacum SMQ-1335.</title>
        <authorList>
            <person name="de Melo A.G."/>
            <person name="Labrie S.J."/>
            <person name="Dumaresq J."/>
            <person name="Roberts R.J."/>
            <person name="Tremblay D.M."/>
            <person name="Moineau S."/>
        </authorList>
    </citation>
    <scope>NUCLEOTIDE SEQUENCE</scope>
    <source>
        <strain evidence="16">SMQ-1335</strain>
    </source>
</reference>
<accession>A0A2A3YWU6</accession>
<evidence type="ECO:0000313" key="16">
    <source>
        <dbReference type="EMBL" id="AOP53811.1"/>
    </source>
</evidence>
<dbReference type="Proteomes" id="UP000217564">
    <property type="component" value="Unassembled WGS sequence"/>
</dbReference>
<evidence type="ECO:0000256" key="10">
    <source>
        <dbReference type="ARBA" id="ARBA00023140"/>
    </source>
</evidence>
<dbReference type="InterPro" id="IPR046373">
    <property type="entry name" value="Acyl-CoA_Oxase/DH_mid-dom_sf"/>
</dbReference>
<evidence type="ECO:0000313" key="26">
    <source>
        <dbReference type="Proteomes" id="UP000234300"/>
    </source>
</evidence>
<dbReference type="EMBL" id="FXZI01000001">
    <property type="protein sequence ID" value="SMX70680.1"/>
    <property type="molecule type" value="Genomic_DNA"/>
</dbReference>
<dbReference type="GO" id="GO:0071949">
    <property type="term" value="F:FAD binding"/>
    <property type="evidence" value="ECO:0007669"/>
    <property type="project" value="InterPro"/>
</dbReference>
<evidence type="ECO:0000313" key="27">
    <source>
        <dbReference type="Proteomes" id="UP000234525"/>
    </source>
</evidence>
<dbReference type="Proteomes" id="UP000094793">
    <property type="component" value="Chromosome"/>
</dbReference>
<name>A0A1D7W474_BREAU</name>
<evidence type="ECO:0000256" key="9">
    <source>
        <dbReference type="ARBA" id="ARBA00023098"/>
    </source>
</evidence>
<reference evidence="22" key="2">
    <citation type="submission" date="2016-09" db="EMBL/GenBank/DDBJ databases">
        <title>Complete Genome Sequence of Brevibacterium linens SMQ-1335.</title>
        <authorList>
            <person name="de Melo A.G."/>
            <person name="Labrie S.J."/>
            <person name="Dumaresq J."/>
            <person name="Roberts R.J."/>
            <person name="Tremblay D.M."/>
            <person name="Moineau S."/>
        </authorList>
    </citation>
    <scope>NUCLEOTIDE SEQUENCE [LARGE SCALE GENOMIC DNA]</scope>
    <source>
        <strain evidence="22">SMQ-1335</strain>
    </source>
</reference>
<dbReference type="PATRIC" id="fig|1703.10.peg.2173"/>
<dbReference type="GO" id="GO:0055088">
    <property type="term" value="P:lipid homeostasis"/>
    <property type="evidence" value="ECO:0007669"/>
    <property type="project" value="TreeGrafter"/>
</dbReference>
<evidence type="ECO:0000256" key="4">
    <source>
        <dbReference type="ARBA" id="ARBA00012870"/>
    </source>
</evidence>
<evidence type="ECO:0000313" key="24">
    <source>
        <dbReference type="Proteomes" id="UP000218620"/>
    </source>
</evidence>
<dbReference type="Pfam" id="PF22924">
    <property type="entry name" value="ACOX_C_alpha1"/>
    <property type="match status" value="1"/>
</dbReference>
<accession>A0A1D7W474</accession>
<dbReference type="SMR" id="A0A1D7W474"/>
<evidence type="ECO:0000259" key="13">
    <source>
        <dbReference type="Pfam" id="PF02770"/>
    </source>
</evidence>
<evidence type="ECO:0000256" key="8">
    <source>
        <dbReference type="ARBA" id="ARBA00023002"/>
    </source>
</evidence>
<gene>
    <name evidence="19" type="ORF">BAUR9175_00006</name>
    <name evidence="20" type="ORF">BAUR920_00180</name>
    <name evidence="21" type="ORF">BAURA86_00251</name>
    <name evidence="16" type="ORF">BLSMQ_2105</name>
    <name evidence="18" type="ORF">CIK64_06830</name>
    <name evidence="17" type="ORF">CIK65_07195</name>
</gene>
<dbReference type="EMBL" id="FXZG01000001">
    <property type="protein sequence ID" value="SMX65963.1"/>
    <property type="molecule type" value="Genomic_DNA"/>
</dbReference>
<evidence type="ECO:0000313" key="18">
    <source>
        <dbReference type="EMBL" id="PCC47210.1"/>
    </source>
</evidence>
<dbReference type="Pfam" id="PF02771">
    <property type="entry name" value="Acyl-CoA_dh_N"/>
    <property type="match status" value="1"/>
</dbReference>
<dbReference type="Proteomes" id="UP000234525">
    <property type="component" value="Unassembled WGS sequence"/>
</dbReference>
<dbReference type="PIRSF" id="PIRSF000168">
    <property type="entry name" value="Acyl-CoA_oxidase"/>
    <property type="match status" value="1"/>
</dbReference>
<dbReference type="GO" id="GO:0003997">
    <property type="term" value="F:acyl-CoA oxidase activity"/>
    <property type="evidence" value="ECO:0007669"/>
    <property type="project" value="UniProtKB-EC"/>
</dbReference>
<comment type="cofactor">
    <cofactor evidence="1">
        <name>FAD</name>
        <dbReference type="ChEBI" id="CHEBI:57692"/>
    </cofactor>
</comment>
<dbReference type="FunFam" id="2.40.110.10:FF:000005">
    <property type="entry name" value="Acyl-coenzyme A oxidase"/>
    <property type="match status" value="1"/>
</dbReference>
<dbReference type="GO" id="GO:0033540">
    <property type="term" value="P:fatty acid beta-oxidation using acyl-CoA oxidase"/>
    <property type="evidence" value="ECO:0007669"/>
    <property type="project" value="TreeGrafter"/>
</dbReference>
<evidence type="ECO:0000256" key="11">
    <source>
        <dbReference type="SAM" id="MobiDB-lite"/>
    </source>
</evidence>
<dbReference type="InterPro" id="IPR013786">
    <property type="entry name" value="AcylCoA_DH/ox_N"/>
</dbReference>
<dbReference type="EMBL" id="NRGP01000009">
    <property type="protein sequence ID" value="PCC47210.1"/>
    <property type="molecule type" value="Genomic_DNA"/>
</dbReference>
<keyword evidence="6" id="KW-0274">FAD</keyword>
<organism evidence="16 22">
    <name type="scientific">Brevibacterium aurantiacum</name>
    <dbReference type="NCBI Taxonomy" id="273384"/>
    <lineage>
        <taxon>Bacteria</taxon>
        <taxon>Bacillati</taxon>
        <taxon>Actinomycetota</taxon>
        <taxon>Actinomycetes</taxon>
        <taxon>Micrococcales</taxon>
        <taxon>Brevibacteriaceae</taxon>
        <taxon>Brevibacterium</taxon>
    </lineage>
</organism>
<dbReference type="EMBL" id="NRGQ01000006">
    <property type="protein sequence ID" value="PCC43635.1"/>
    <property type="molecule type" value="Genomic_DNA"/>
</dbReference>
<evidence type="ECO:0000259" key="12">
    <source>
        <dbReference type="Pfam" id="PF01756"/>
    </source>
</evidence>
<feature type="domain" description="Acyl-CoA dehydrogenase/oxidase N-terminal" evidence="14">
    <location>
        <begin position="23"/>
        <end position="127"/>
    </location>
</feature>
<dbReference type="EMBL" id="CP017150">
    <property type="protein sequence ID" value="AOP53811.1"/>
    <property type="molecule type" value="Genomic_DNA"/>
</dbReference>
<dbReference type="Gene3D" id="1.20.140.10">
    <property type="entry name" value="Butyryl-CoA Dehydrogenase, subunit A, domain 3"/>
    <property type="match status" value="2"/>
</dbReference>
<accession>A0A2H1HSQ3</accession>
<dbReference type="InterPro" id="IPR012258">
    <property type="entry name" value="Acyl-CoA_oxidase"/>
</dbReference>
<dbReference type="InterPro" id="IPR009100">
    <property type="entry name" value="AcylCoA_DH/oxidase_NM_dom_sf"/>
</dbReference>
<evidence type="ECO:0000313" key="23">
    <source>
        <dbReference type="Proteomes" id="UP000217564"/>
    </source>
</evidence>
<keyword evidence="27" id="KW-1185">Reference proteome</keyword>
<dbReference type="FunFam" id="1.20.140.10:FF:000010">
    <property type="entry name" value="Acyl-coenzyme A oxidase"/>
    <property type="match status" value="1"/>
</dbReference>
<feature type="domain" description="Acyl-CoA oxidase/dehydrogenase middle" evidence="13">
    <location>
        <begin position="132"/>
        <end position="241"/>
    </location>
</feature>
<dbReference type="AlphaFoldDB" id="A0A1D7W474"/>
<dbReference type="Pfam" id="PF02770">
    <property type="entry name" value="Acyl-CoA_dh_M"/>
    <property type="match status" value="1"/>
</dbReference>
<evidence type="ECO:0000313" key="22">
    <source>
        <dbReference type="Proteomes" id="UP000094793"/>
    </source>
</evidence>
<feature type="region of interest" description="Disordered" evidence="11">
    <location>
        <begin position="660"/>
        <end position="688"/>
    </location>
</feature>
<dbReference type="InterPro" id="IPR006091">
    <property type="entry name" value="Acyl-CoA_Oxase/DH_mid-dom"/>
</dbReference>
<dbReference type="KEGG" id="blin:BLSMQ_2105"/>
<dbReference type="InterPro" id="IPR002655">
    <property type="entry name" value="Acyl-CoA_oxidase_C"/>
</dbReference>
<feature type="compositionally biased region" description="Basic and acidic residues" evidence="11">
    <location>
        <begin position="664"/>
        <end position="688"/>
    </location>
</feature>
<evidence type="ECO:0000313" key="21">
    <source>
        <dbReference type="EMBL" id="SMX70680.1"/>
    </source>
</evidence>
<evidence type="ECO:0000259" key="14">
    <source>
        <dbReference type="Pfam" id="PF02771"/>
    </source>
</evidence>
<dbReference type="eggNOG" id="COG1960">
    <property type="taxonomic scope" value="Bacteria"/>
</dbReference>
<dbReference type="EMBL" id="FXZB01000001">
    <property type="protein sequence ID" value="SMX62443.1"/>
    <property type="molecule type" value="Genomic_DNA"/>
</dbReference>
<dbReference type="Gene3D" id="1.10.540.10">
    <property type="entry name" value="Acyl-CoA dehydrogenase/oxidase, N-terminal domain"/>
    <property type="match status" value="1"/>
</dbReference>
<reference evidence="19 26" key="5">
    <citation type="submission" date="2017-03" db="EMBL/GenBank/DDBJ databases">
        <authorList>
            <person name="Afonso C.L."/>
            <person name="Miller P.J."/>
            <person name="Scott M.A."/>
            <person name="Spackman E."/>
            <person name="Goraichik I."/>
            <person name="Dimitrov K.M."/>
            <person name="Suarez D.L."/>
            <person name="Swayne D.E."/>
        </authorList>
    </citation>
    <scope>NUCLEOTIDE SEQUENCE [LARGE SCALE GENOMIC DNA]</scope>
    <source>
        <strain evidence="21">8</strain>
        <strain evidence="26">8(6)</strain>
        <strain evidence="19">ATCC 9175</strain>
        <strain evidence="20">CNRZ 920</strain>
    </source>
</reference>
<dbReference type="Pfam" id="PF01756">
    <property type="entry name" value="ACOX"/>
    <property type="match status" value="1"/>
</dbReference>
<dbReference type="Proteomes" id="UP000218620">
    <property type="component" value="Unassembled WGS sequence"/>
</dbReference>
<dbReference type="InterPro" id="IPR036250">
    <property type="entry name" value="AcylCo_DH-like_C"/>
</dbReference>
<evidence type="ECO:0000259" key="15">
    <source>
        <dbReference type="Pfam" id="PF22924"/>
    </source>
</evidence>
<evidence type="ECO:0000313" key="25">
    <source>
        <dbReference type="Proteomes" id="UP000234289"/>
    </source>
</evidence>
<evidence type="ECO:0000256" key="2">
    <source>
        <dbReference type="ARBA" id="ARBA00004275"/>
    </source>
</evidence>
<dbReference type="RefSeq" id="WP_069600213.1">
    <property type="nucleotide sequence ID" value="NZ_BJME01000001.1"/>
</dbReference>
<reference evidence="25 27" key="4">
    <citation type="submission" date="2017-03" db="EMBL/GenBank/DDBJ databases">
        <authorList>
            <person name="Monnet C."/>
        </authorList>
    </citation>
    <scope>NUCLEOTIDE SEQUENCE [LARGE SCALE GENOMIC DNA]</scope>
    <source>
        <strain evidence="27">ATCC 9175</strain>
        <strain evidence="25">CNRZ 920</strain>
    </source>
</reference>
<dbReference type="SUPFAM" id="SSF56645">
    <property type="entry name" value="Acyl-CoA dehydrogenase NM domain-like"/>
    <property type="match status" value="1"/>
</dbReference>
<dbReference type="SUPFAM" id="SSF47203">
    <property type="entry name" value="Acyl-CoA dehydrogenase C-terminal domain-like"/>
    <property type="match status" value="2"/>
</dbReference>
<dbReference type="InterPro" id="IPR055060">
    <property type="entry name" value="ACOX_C_alpha1"/>
</dbReference>
<keyword evidence="5" id="KW-0285">Flavoprotein</keyword>
<dbReference type="PANTHER" id="PTHR10909">
    <property type="entry name" value="ELECTRON TRANSPORT OXIDOREDUCTASE"/>
    <property type="match status" value="1"/>
</dbReference>
<comment type="similarity">
    <text evidence="3">Belongs to the acyl-CoA oxidase family.</text>
</comment>
<proteinExistence type="inferred from homology"/>
<dbReference type="EC" id="1.3.3.6" evidence="4"/>
<sequence length="688" mass="75484">MKLSLDPQAINNALDGRWAEARRQGRTLALEEITHEDPADDLETTRAKTLAGVELMADTGLPMVALPPALGGRNEHATNIASFEETVTASPSLQVKAGVQFGLFGGAILHLGNAEQHDAWLVAAQTGKLLGSFAMTEIGHGSDVAAIGTTATYEVEKDEFVIDTPFRAATKEYIGNAARDARAAVVFAQLITNGVNHGVHAFFVPIRDEDGTILPGISIEDDGYKGGLKGVDNGRIVFEQVRIPRFNLLDRYGAVDADGKYTSPIDSPGRRFFTMLGTLVQGRVSLDGAAIVASKLALDIAVRYGLERKQFTTVDDINETTLLDYQQHQRRLMPAIASVYASAFAHEKLLNSFEEVFSGADESEENRALLETRAAAFKADTTWMALDVIQECREACGGAGYMAENRLVGLRADLDIYATFEGDNTVLLQLAAKRLLGDYAKEFANIDVGGAARYIGTQAAEHTLYRTGLANAGLAISDVFTPNLGEKRIRSGRLQRSLLETRLEVMVSGLAQALRPAMKMSAADAADLFNSNQHEFIEMARAYVELEKWKALDEAMREQQDPVQNKLFRRLRDTYGLSLIEKHVGWHLMYGRLPMLRARQLNETLNRLCAKLSANALDLVDAFGYGDDHRRATISTGVEAERQDEAADYYRHSRAQEDYAVPEKQLRKAEKAAKKAAEKDARKAKAGK</sequence>
<dbReference type="Proteomes" id="UP000234289">
    <property type="component" value="Unassembled WGS sequence"/>
</dbReference>
<evidence type="ECO:0000256" key="3">
    <source>
        <dbReference type="ARBA" id="ARBA00006288"/>
    </source>
</evidence>